<dbReference type="SMART" id="SM00421">
    <property type="entry name" value="HTH_LUXR"/>
    <property type="match status" value="1"/>
</dbReference>
<dbReference type="PANTHER" id="PTHR43214:SF41">
    <property type="entry name" value="NITRATE_NITRITE RESPONSE REGULATOR PROTEIN NARP"/>
    <property type="match status" value="1"/>
</dbReference>
<comment type="caution">
    <text evidence="7">The sequence shown here is derived from an EMBL/GenBank/DDBJ whole genome shotgun (WGS) entry which is preliminary data.</text>
</comment>
<dbReference type="Proteomes" id="UP001281217">
    <property type="component" value="Unassembled WGS sequence"/>
</dbReference>
<keyword evidence="8" id="KW-1185">Reference proteome</keyword>
<evidence type="ECO:0000256" key="3">
    <source>
        <dbReference type="ARBA" id="ARBA00023163"/>
    </source>
</evidence>
<dbReference type="Pfam" id="PF00196">
    <property type="entry name" value="GerE"/>
    <property type="match status" value="1"/>
</dbReference>
<dbReference type="SMART" id="SM00448">
    <property type="entry name" value="REC"/>
    <property type="match status" value="1"/>
</dbReference>
<gene>
    <name evidence="7" type="ORF">RED13_002155</name>
</gene>
<evidence type="ECO:0000313" key="7">
    <source>
        <dbReference type="EMBL" id="MDX9687716.1"/>
    </source>
</evidence>
<evidence type="ECO:0000313" key="8">
    <source>
        <dbReference type="Proteomes" id="UP001281217"/>
    </source>
</evidence>
<evidence type="ECO:0000256" key="1">
    <source>
        <dbReference type="ARBA" id="ARBA00023015"/>
    </source>
</evidence>
<feature type="modified residue" description="4-aspartylphosphate" evidence="4">
    <location>
        <position position="60"/>
    </location>
</feature>
<dbReference type="PANTHER" id="PTHR43214">
    <property type="entry name" value="TWO-COMPONENT RESPONSE REGULATOR"/>
    <property type="match status" value="1"/>
</dbReference>
<name>A0ABU5BYH9_9GAMM</name>
<dbReference type="EMBL" id="JAVRDO010000005">
    <property type="protein sequence ID" value="MDX9687716.1"/>
    <property type="molecule type" value="Genomic_DNA"/>
</dbReference>
<keyword evidence="1" id="KW-0805">Transcription regulation</keyword>
<keyword evidence="4" id="KW-0597">Phosphoprotein</keyword>
<dbReference type="Gene3D" id="1.10.10.10">
    <property type="entry name" value="Winged helix-like DNA-binding domain superfamily/Winged helix DNA-binding domain"/>
    <property type="match status" value="1"/>
</dbReference>
<evidence type="ECO:0000256" key="4">
    <source>
        <dbReference type="PROSITE-ProRule" id="PRU00169"/>
    </source>
</evidence>
<dbReference type="CDD" id="cd06170">
    <property type="entry name" value="LuxR_C_like"/>
    <property type="match status" value="1"/>
</dbReference>
<evidence type="ECO:0000256" key="2">
    <source>
        <dbReference type="ARBA" id="ARBA00023125"/>
    </source>
</evidence>
<dbReference type="PROSITE" id="PS50043">
    <property type="entry name" value="HTH_LUXR_2"/>
    <property type="match status" value="1"/>
</dbReference>
<dbReference type="SUPFAM" id="SSF52172">
    <property type="entry name" value="CheY-like"/>
    <property type="match status" value="1"/>
</dbReference>
<feature type="domain" description="HTH luxR-type" evidence="5">
    <location>
        <begin position="176"/>
        <end position="241"/>
    </location>
</feature>
<dbReference type="PRINTS" id="PR00038">
    <property type="entry name" value="HTHLUXR"/>
</dbReference>
<evidence type="ECO:0000259" key="6">
    <source>
        <dbReference type="PROSITE" id="PS50110"/>
    </source>
</evidence>
<dbReference type="InterPro" id="IPR036388">
    <property type="entry name" value="WH-like_DNA-bd_sf"/>
</dbReference>
<keyword evidence="2" id="KW-0238">DNA-binding</keyword>
<reference evidence="8" key="1">
    <citation type="submission" date="2023-07" db="EMBL/GenBank/DDBJ databases">
        <authorList>
            <person name="de Witt J."/>
        </authorList>
    </citation>
    <scope>NUCLEOTIDE SEQUENCE [LARGE SCALE GENOMIC DNA]</scope>
    <source>
        <strain evidence="8">FZJ</strain>
    </source>
</reference>
<dbReference type="Pfam" id="PF00072">
    <property type="entry name" value="Response_reg"/>
    <property type="match status" value="1"/>
</dbReference>
<dbReference type="InterPro" id="IPR001789">
    <property type="entry name" value="Sig_transdc_resp-reg_receiver"/>
</dbReference>
<dbReference type="InterPro" id="IPR011006">
    <property type="entry name" value="CheY-like_superfamily"/>
</dbReference>
<evidence type="ECO:0000259" key="5">
    <source>
        <dbReference type="PROSITE" id="PS50043"/>
    </source>
</evidence>
<sequence length="241" mass="26714">MVSTRIKPCKVLIVDNEPFVVEELVDLFENNDINCIGCVSSTEALTRFHDDEHVGVVLSDYRMPEMNGIELIHQLKKTAGKRPFESILFTGDADKEDVIAALRAGVSDYHQKPLDLDALLAGVQRLQRRVQRRAAAVGVELIGERIRQMAESLQELQQGVSGLTAEAETESVPVVELPGYSKLSPRQMEVAELLARGLTNYQISCELGISENTVKLYVSQVLRATNMHNRTMLALALGARK</sequence>
<protein>
    <submittedName>
        <fullName evidence="7">Response regulator transcription factor</fullName>
    </submittedName>
</protein>
<keyword evidence="3" id="KW-0804">Transcription</keyword>
<dbReference type="Gene3D" id="3.40.50.2300">
    <property type="match status" value="1"/>
</dbReference>
<dbReference type="RefSeq" id="WP_320331420.1">
    <property type="nucleotide sequence ID" value="NZ_JAVRDO010000005.1"/>
</dbReference>
<dbReference type="InterPro" id="IPR016032">
    <property type="entry name" value="Sig_transdc_resp-reg_C-effctor"/>
</dbReference>
<dbReference type="PROSITE" id="PS50110">
    <property type="entry name" value="RESPONSE_REGULATORY"/>
    <property type="match status" value="1"/>
</dbReference>
<accession>A0ABU5BYH9</accession>
<dbReference type="InterPro" id="IPR039420">
    <property type="entry name" value="WalR-like"/>
</dbReference>
<feature type="domain" description="Response regulatory" evidence="6">
    <location>
        <begin position="10"/>
        <end position="127"/>
    </location>
</feature>
<organism evidence="7 8">
    <name type="scientific">Halopseudomonas formosensis</name>
    <dbReference type="NCBI Taxonomy" id="1002526"/>
    <lineage>
        <taxon>Bacteria</taxon>
        <taxon>Pseudomonadati</taxon>
        <taxon>Pseudomonadota</taxon>
        <taxon>Gammaproteobacteria</taxon>
        <taxon>Pseudomonadales</taxon>
        <taxon>Pseudomonadaceae</taxon>
        <taxon>Halopseudomonas</taxon>
    </lineage>
</organism>
<dbReference type="InterPro" id="IPR000792">
    <property type="entry name" value="Tscrpt_reg_LuxR_C"/>
</dbReference>
<proteinExistence type="predicted"/>
<dbReference type="SUPFAM" id="SSF46894">
    <property type="entry name" value="C-terminal effector domain of the bipartite response regulators"/>
    <property type="match status" value="1"/>
</dbReference>